<organism evidence="1 2">
    <name type="scientific">Emiliania huxleyi (strain CCMP1516)</name>
    <dbReference type="NCBI Taxonomy" id="280463"/>
    <lineage>
        <taxon>Eukaryota</taxon>
        <taxon>Haptista</taxon>
        <taxon>Haptophyta</taxon>
        <taxon>Prymnesiophyceae</taxon>
        <taxon>Isochrysidales</taxon>
        <taxon>Noelaerhabdaceae</taxon>
        <taxon>Emiliania</taxon>
    </lineage>
</organism>
<dbReference type="GeneID" id="17282021"/>
<keyword evidence="2" id="KW-1185">Reference proteome</keyword>
<dbReference type="PaxDb" id="2903-EOD36751"/>
<dbReference type="RefSeq" id="XP_005789180.1">
    <property type="nucleotide sequence ID" value="XM_005789123.1"/>
</dbReference>
<reference evidence="1" key="2">
    <citation type="submission" date="2024-10" db="UniProtKB">
        <authorList>
            <consortium name="EnsemblProtists"/>
        </authorList>
    </citation>
    <scope>IDENTIFICATION</scope>
</reference>
<dbReference type="Proteomes" id="UP000013827">
    <property type="component" value="Unassembled WGS sequence"/>
</dbReference>
<accession>A0A0D3KLW6</accession>
<evidence type="ECO:0000313" key="1">
    <source>
        <dbReference type="EnsemblProtists" id="EOD36751"/>
    </source>
</evidence>
<evidence type="ECO:0000313" key="2">
    <source>
        <dbReference type="Proteomes" id="UP000013827"/>
    </source>
</evidence>
<sequence>PSSDGSVSRHRRIPHRCPQCGAVQPVEAKSAQKQRPSARGWCRACNAADPLSHYN</sequence>
<dbReference type="HOGENOM" id="CLU_3038781_0_0_1"/>
<dbReference type="EnsemblProtists" id="EOD36751">
    <property type="protein sequence ID" value="EOD36751"/>
    <property type="gene ID" value="EMIHUDRAFT_351826"/>
</dbReference>
<protein>
    <submittedName>
        <fullName evidence="1">Uncharacterized protein</fullName>
    </submittedName>
</protein>
<reference evidence="2" key="1">
    <citation type="journal article" date="2013" name="Nature">
        <title>Pan genome of the phytoplankton Emiliania underpins its global distribution.</title>
        <authorList>
            <person name="Read B.A."/>
            <person name="Kegel J."/>
            <person name="Klute M.J."/>
            <person name="Kuo A."/>
            <person name="Lefebvre S.C."/>
            <person name="Maumus F."/>
            <person name="Mayer C."/>
            <person name="Miller J."/>
            <person name="Monier A."/>
            <person name="Salamov A."/>
            <person name="Young J."/>
            <person name="Aguilar M."/>
            <person name="Claverie J.M."/>
            <person name="Frickenhaus S."/>
            <person name="Gonzalez K."/>
            <person name="Herman E.K."/>
            <person name="Lin Y.C."/>
            <person name="Napier J."/>
            <person name="Ogata H."/>
            <person name="Sarno A.F."/>
            <person name="Shmutz J."/>
            <person name="Schroeder D."/>
            <person name="de Vargas C."/>
            <person name="Verret F."/>
            <person name="von Dassow P."/>
            <person name="Valentin K."/>
            <person name="Van de Peer Y."/>
            <person name="Wheeler G."/>
            <person name="Dacks J.B."/>
            <person name="Delwiche C.F."/>
            <person name="Dyhrman S.T."/>
            <person name="Glockner G."/>
            <person name="John U."/>
            <person name="Richards T."/>
            <person name="Worden A.Z."/>
            <person name="Zhang X."/>
            <person name="Grigoriev I.V."/>
            <person name="Allen A.E."/>
            <person name="Bidle K."/>
            <person name="Borodovsky M."/>
            <person name="Bowler C."/>
            <person name="Brownlee C."/>
            <person name="Cock J.M."/>
            <person name="Elias M."/>
            <person name="Gladyshev V.N."/>
            <person name="Groth M."/>
            <person name="Guda C."/>
            <person name="Hadaegh A."/>
            <person name="Iglesias-Rodriguez M.D."/>
            <person name="Jenkins J."/>
            <person name="Jones B.M."/>
            <person name="Lawson T."/>
            <person name="Leese F."/>
            <person name="Lindquist E."/>
            <person name="Lobanov A."/>
            <person name="Lomsadze A."/>
            <person name="Malik S.B."/>
            <person name="Marsh M.E."/>
            <person name="Mackinder L."/>
            <person name="Mock T."/>
            <person name="Mueller-Roeber B."/>
            <person name="Pagarete A."/>
            <person name="Parker M."/>
            <person name="Probert I."/>
            <person name="Quesneville H."/>
            <person name="Raines C."/>
            <person name="Rensing S.A."/>
            <person name="Riano-Pachon D.M."/>
            <person name="Richier S."/>
            <person name="Rokitta S."/>
            <person name="Shiraiwa Y."/>
            <person name="Soanes D.M."/>
            <person name="van der Giezen M."/>
            <person name="Wahlund T.M."/>
            <person name="Williams B."/>
            <person name="Wilson W."/>
            <person name="Wolfe G."/>
            <person name="Wurch L.L."/>
        </authorList>
    </citation>
    <scope>NUCLEOTIDE SEQUENCE</scope>
</reference>
<dbReference type="KEGG" id="ehx:EMIHUDRAFT_351826"/>
<proteinExistence type="predicted"/>
<dbReference type="AlphaFoldDB" id="A0A0D3KLW6"/>
<name>A0A0D3KLW6_EMIH1</name>